<evidence type="ECO:0000259" key="2">
    <source>
        <dbReference type="SMART" id="SM00014"/>
    </source>
</evidence>
<organism evidence="3 4">
    <name type="scientific">Variovorax ginsengisoli</name>
    <dbReference type="NCBI Taxonomy" id="363844"/>
    <lineage>
        <taxon>Bacteria</taxon>
        <taxon>Pseudomonadati</taxon>
        <taxon>Pseudomonadota</taxon>
        <taxon>Betaproteobacteria</taxon>
        <taxon>Burkholderiales</taxon>
        <taxon>Comamonadaceae</taxon>
        <taxon>Variovorax</taxon>
    </lineage>
</organism>
<feature type="transmembrane region" description="Helical" evidence="1">
    <location>
        <begin position="97"/>
        <end position="116"/>
    </location>
</feature>
<dbReference type="Proteomes" id="UP001226867">
    <property type="component" value="Unassembled WGS sequence"/>
</dbReference>
<keyword evidence="1" id="KW-1133">Transmembrane helix</keyword>
<feature type="transmembrane region" description="Helical" evidence="1">
    <location>
        <begin position="54"/>
        <end position="77"/>
    </location>
</feature>
<dbReference type="InterPro" id="IPR036938">
    <property type="entry name" value="PAP2/HPO_sf"/>
</dbReference>
<feature type="transmembrane region" description="Helical" evidence="1">
    <location>
        <begin position="123"/>
        <end position="143"/>
    </location>
</feature>
<dbReference type="InterPro" id="IPR000326">
    <property type="entry name" value="PAP2/HPO"/>
</dbReference>
<keyword evidence="4" id="KW-1185">Reference proteome</keyword>
<dbReference type="Gene3D" id="1.20.144.10">
    <property type="entry name" value="Phosphatidic acid phosphatase type 2/haloperoxidase"/>
    <property type="match status" value="1"/>
</dbReference>
<comment type="caution">
    <text evidence="3">The sequence shown here is derived from an EMBL/GenBank/DDBJ whole genome shotgun (WGS) entry which is preliminary data.</text>
</comment>
<feature type="transmembrane region" description="Helical" evidence="1">
    <location>
        <begin position="149"/>
        <end position="167"/>
    </location>
</feature>
<feature type="transmembrane region" description="Helical" evidence="1">
    <location>
        <begin position="25"/>
        <end position="47"/>
    </location>
</feature>
<dbReference type="SMART" id="SM00014">
    <property type="entry name" value="acidPPc"/>
    <property type="match status" value="1"/>
</dbReference>
<feature type="transmembrane region" description="Helical" evidence="1">
    <location>
        <begin position="295"/>
        <end position="312"/>
    </location>
</feature>
<proteinExistence type="predicted"/>
<reference evidence="3 4" key="1">
    <citation type="submission" date="2023-07" db="EMBL/GenBank/DDBJ databases">
        <title>Sorghum-associated microbial communities from plants grown in Nebraska, USA.</title>
        <authorList>
            <person name="Schachtman D."/>
        </authorList>
    </citation>
    <scope>NUCLEOTIDE SEQUENCE [LARGE SCALE GENOMIC DNA]</scope>
    <source>
        <strain evidence="3 4">DS1607</strain>
    </source>
</reference>
<dbReference type="Pfam" id="PF01569">
    <property type="entry name" value="PAP2"/>
    <property type="match status" value="1"/>
</dbReference>
<feature type="transmembrane region" description="Helical" evidence="1">
    <location>
        <begin position="369"/>
        <end position="393"/>
    </location>
</feature>
<evidence type="ECO:0000313" key="3">
    <source>
        <dbReference type="EMBL" id="MDP9898058.1"/>
    </source>
</evidence>
<dbReference type="EMBL" id="JAUSRO010000001">
    <property type="protein sequence ID" value="MDP9898058.1"/>
    <property type="molecule type" value="Genomic_DNA"/>
</dbReference>
<protein>
    <submittedName>
        <fullName evidence="3">Membrane-associated phospholipid phosphatase</fullName>
    </submittedName>
</protein>
<sequence length="419" mass="44390">MNTWNLKLFALIAGGHQPDSGLLRVASLLAEGSTWLCAALILVAVFMQPAVRSHIALVLVVAAFASMVSRELASAIGAPRPFMLGLSPEHISHGARAGLPSTHASVMFTVAFMLTADLRLRTIGLAVLSMAIATGWARIYIGVHFPADVAAGAVLGACIAGAAQAAIQGANRLRTRADPQLAWLTQRLAGPGLGLWLLGGFAMAAVGLGLNMPLTIGPGFVLEGGTVENGTLVLYVVAAMLVLRMRPPAWSWRDAGALCIVLLALAAHDANLHVAMFDMDLLQARFPGVGASPQIALAIAVSGTVAAAAIWLTRRLWMVWRSALLRRRWRPAARTVAAFGVALLTAGSLDQLQAMLADGNSLRHLPATLRYLMLSMEEVLELALPVLAVLGLLQLQMGRYPTWFRRNADGSHRGSPRLA</sequence>
<evidence type="ECO:0000256" key="1">
    <source>
        <dbReference type="SAM" id="Phobius"/>
    </source>
</evidence>
<feature type="transmembrane region" description="Helical" evidence="1">
    <location>
        <begin position="255"/>
        <end position="275"/>
    </location>
</feature>
<feature type="transmembrane region" description="Helical" evidence="1">
    <location>
        <begin position="220"/>
        <end position="243"/>
    </location>
</feature>
<feature type="transmembrane region" description="Helical" evidence="1">
    <location>
        <begin position="332"/>
        <end position="349"/>
    </location>
</feature>
<accession>A0ABT9S129</accession>
<keyword evidence="1" id="KW-0472">Membrane</keyword>
<feature type="domain" description="Phosphatidic acid phosphatase type 2/haloperoxidase" evidence="2">
    <location>
        <begin position="55"/>
        <end position="164"/>
    </location>
</feature>
<gene>
    <name evidence="3" type="ORF">J2W36_000291</name>
</gene>
<evidence type="ECO:0000313" key="4">
    <source>
        <dbReference type="Proteomes" id="UP001226867"/>
    </source>
</evidence>
<dbReference type="RefSeq" id="WP_307687880.1">
    <property type="nucleotide sequence ID" value="NZ_JAUSRO010000001.1"/>
</dbReference>
<name>A0ABT9S129_9BURK</name>
<dbReference type="SUPFAM" id="SSF48317">
    <property type="entry name" value="Acid phosphatase/Vanadium-dependent haloperoxidase"/>
    <property type="match status" value="1"/>
</dbReference>
<keyword evidence="1" id="KW-0812">Transmembrane</keyword>
<feature type="transmembrane region" description="Helical" evidence="1">
    <location>
        <begin position="188"/>
        <end position="208"/>
    </location>
</feature>